<dbReference type="Proteomes" id="UP001487740">
    <property type="component" value="Unassembled WGS sequence"/>
</dbReference>
<evidence type="ECO:0000313" key="2">
    <source>
        <dbReference type="Proteomes" id="UP001487740"/>
    </source>
</evidence>
<comment type="caution">
    <text evidence="1">The sequence shown here is derived from an EMBL/GenBank/DDBJ whole genome shotgun (WGS) entry which is preliminary data.</text>
</comment>
<protein>
    <submittedName>
        <fullName evidence="1">Uncharacterized protein</fullName>
    </submittedName>
</protein>
<name>A0AAW0UI55_SCYPA</name>
<sequence>MALVLFSVSDHFFYPCYNVEINDITTKPRVYCEPFQRCSMKGEDEEIEALKRKRAVAKGKFTREGQPLHHSTR</sequence>
<organism evidence="1 2">
    <name type="scientific">Scylla paramamosain</name>
    <name type="common">Mud crab</name>
    <dbReference type="NCBI Taxonomy" id="85552"/>
    <lineage>
        <taxon>Eukaryota</taxon>
        <taxon>Metazoa</taxon>
        <taxon>Ecdysozoa</taxon>
        <taxon>Arthropoda</taxon>
        <taxon>Crustacea</taxon>
        <taxon>Multicrustacea</taxon>
        <taxon>Malacostraca</taxon>
        <taxon>Eumalacostraca</taxon>
        <taxon>Eucarida</taxon>
        <taxon>Decapoda</taxon>
        <taxon>Pleocyemata</taxon>
        <taxon>Brachyura</taxon>
        <taxon>Eubrachyura</taxon>
        <taxon>Portunoidea</taxon>
        <taxon>Portunidae</taxon>
        <taxon>Portuninae</taxon>
        <taxon>Scylla</taxon>
    </lineage>
</organism>
<dbReference type="AlphaFoldDB" id="A0AAW0UI55"/>
<proteinExistence type="predicted"/>
<dbReference type="EMBL" id="JARAKH010000011">
    <property type="protein sequence ID" value="KAK8399206.1"/>
    <property type="molecule type" value="Genomic_DNA"/>
</dbReference>
<gene>
    <name evidence="1" type="ORF">O3P69_003373</name>
</gene>
<keyword evidence="2" id="KW-1185">Reference proteome</keyword>
<reference evidence="1 2" key="1">
    <citation type="submission" date="2023-03" db="EMBL/GenBank/DDBJ databases">
        <title>High-quality genome of Scylla paramamosain provides insights in environmental adaptation.</title>
        <authorList>
            <person name="Zhang L."/>
        </authorList>
    </citation>
    <scope>NUCLEOTIDE SEQUENCE [LARGE SCALE GENOMIC DNA]</scope>
    <source>
        <strain evidence="1">LZ_2023a</strain>
        <tissue evidence="1">Muscle</tissue>
    </source>
</reference>
<evidence type="ECO:0000313" key="1">
    <source>
        <dbReference type="EMBL" id="KAK8399206.1"/>
    </source>
</evidence>
<accession>A0AAW0UI55</accession>